<dbReference type="PANTHER" id="PTHR42693:SF53">
    <property type="entry name" value="ENDO-4-O-SULFATASE"/>
    <property type="match status" value="1"/>
</dbReference>
<dbReference type="Gene3D" id="3.30.1120.10">
    <property type="match status" value="1"/>
</dbReference>
<feature type="domain" description="Sulfatase N-terminal" evidence="6">
    <location>
        <begin position="35"/>
        <end position="348"/>
    </location>
</feature>
<reference evidence="7 8" key="1">
    <citation type="journal article" date="2020" name="Microbiol. Res.">
        <title>Flavobacterium pokkalii sp. nov., a novel plant growth promoting native rhizobacteria isolated from pokkali rice grown in coastal saline affected agricultural regions of southern India, Kerala.</title>
        <authorList>
            <person name="Menon R.R."/>
            <person name="Kumari S."/>
            <person name="Viver T."/>
            <person name="Rameshkumar N."/>
        </authorList>
    </citation>
    <scope>NUCLEOTIDE SEQUENCE [LARGE SCALE GENOMIC DNA]</scope>
    <source>
        <strain evidence="7 8">L1I52</strain>
    </source>
</reference>
<evidence type="ECO:0000256" key="1">
    <source>
        <dbReference type="ARBA" id="ARBA00008779"/>
    </source>
</evidence>
<evidence type="ECO:0000256" key="2">
    <source>
        <dbReference type="ARBA" id="ARBA00022723"/>
    </source>
</evidence>
<dbReference type="InterPro" id="IPR024607">
    <property type="entry name" value="Sulfatase_CS"/>
</dbReference>
<dbReference type="Proteomes" id="UP000661715">
    <property type="component" value="Unassembled WGS sequence"/>
</dbReference>
<dbReference type="RefSeq" id="WP_188220123.1">
    <property type="nucleotide sequence ID" value="NZ_NASZ01000006.1"/>
</dbReference>
<feature type="signal peptide" evidence="5">
    <location>
        <begin position="1"/>
        <end position="21"/>
    </location>
</feature>
<dbReference type="EMBL" id="NASZ01000006">
    <property type="protein sequence ID" value="MBD0724737.1"/>
    <property type="molecule type" value="Genomic_DNA"/>
</dbReference>
<comment type="caution">
    <text evidence="7">The sequence shown here is derived from an EMBL/GenBank/DDBJ whole genome shotgun (WGS) entry which is preliminary data.</text>
</comment>
<gene>
    <name evidence="7" type="ORF">B6A10_06055</name>
</gene>
<accession>A0ABR7UQ49</accession>
<dbReference type="Gene3D" id="3.40.720.10">
    <property type="entry name" value="Alkaline Phosphatase, subunit A"/>
    <property type="match status" value="1"/>
</dbReference>
<keyword evidence="8" id="KW-1185">Reference proteome</keyword>
<sequence>MKTAFKIILASLSLIVLHSCNAPKKKPSTVNAKAPNVLIIVTDELRAQATSYAGDENIKTPNLDRLASMSVNFKNAVSGMPVCTPFRGSLMTGQRPITNGMFMNDVQLDTTAVTMGNIYAKAGYDTGYIGKWHMDGHGRTKFIPPGSRRQGFQFWQANECTHNYNRSVYYDNNDPTPRTWGDYDTFAQTDAAIAYMDSKKNGVNPFLLVLAWGTPHSPYNTAPEKYKKMFNPNDIKLRPNVPKGKEEAAKEELAGYYAHIAALDEMMGKLLDNLKASNQLDNTIIVFTSDHGNMSGSHRQSYKQQPYAESVKVPMLFYVPKGFGIKAGDRSAMLNSEDILPTLLGLCNISIPKSVEGINYTAYMQGKGNLKVGEETIITCVQPFGQWNRKKGGKEYRGLVTERYTYVKDLNGPWLFFDNEKDPYQLKNLVNNPNYKMIQDDLEKRLLKRLQDNKDEFLPGMEYVKKWGYTLDDSGTVPFK</sequence>
<comment type="similarity">
    <text evidence="1">Belongs to the sulfatase family.</text>
</comment>
<evidence type="ECO:0000256" key="4">
    <source>
        <dbReference type="ARBA" id="ARBA00022837"/>
    </source>
</evidence>
<feature type="chain" id="PRO_5047209640" evidence="5">
    <location>
        <begin position="22"/>
        <end position="480"/>
    </location>
</feature>
<evidence type="ECO:0000313" key="7">
    <source>
        <dbReference type="EMBL" id="MBD0724737.1"/>
    </source>
</evidence>
<keyword evidence="3" id="KW-0378">Hydrolase</keyword>
<dbReference type="InterPro" id="IPR000917">
    <property type="entry name" value="Sulfatase_N"/>
</dbReference>
<keyword evidence="4" id="KW-0106">Calcium</keyword>
<dbReference type="Pfam" id="PF00884">
    <property type="entry name" value="Sulfatase"/>
    <property type="match status" value="1"/>
</dbReference>
<organism evidence="7 8">
    <name type="scientific">Flavobacterium pokkalii</name>
    <dbReference type="NCBI Taxonomy" id="1940408"/>
    <lineage>
        <taxon>Bacteria</taxon>
        <taxon>Pseudomonadati</taxon>
        <taxon>Bacteroidota</taxon>
        <taxon>Flavobacteriia</taxon>
        <taxon>Flavobacteriales</taxon>
        <taxon>Flavobacteriaceae</taxon>
        <taxon>Flavobacterium</taxon>
    </lineage>
</organism>
<dbReference type="InterPro" id="IPR050738">
    <property type="entry name" value="Sulfatase"/>
</dbReference>
<dbReference type="PROSITE" id="PS00149">
    <property type="entry name" value="SULFATASE_2"/>
    <property type="match status" value="1"/>
</dbReference>
<dbReference type="InterPro" id="IPR017850">
    <property type="entry name" value="Alkaline_phosphatase_core_sf"/>
</dbReference>
<evidence type="ECO:0000256" key="3">
    <source>
        <dbReference type="ARBA" id="ARBA00022801"/>
    </source>
</evidence>
<name>A0ABR7UQ49_9FLAO</name>
<evidence type="ECO:0000259" key="6">
    <source>
        <dbReference type="Pfam" id="PF00884"/>
    </source>
</evidence>
<keyword evidence="5" id="KW-0732">Signal</keyword>
<evidence type="ECO:0000313" key="8">
    <source>
        <dbReference type="Proteomes" id="UP000661715"/>
    </source>
</evidence>
<proteinExistence type="inferred from homology"/>
<dbReference type="SUPFAM" id="SSF53649">
    <property type="entry name" value="Alkaline phosphatase-like"/>
    <property type="match status" value="1"/>
</dbReference>
<keyword evidence="2" id="KW-0479">Metal-binding</keyword>
<dbReference type="CDD" id="cd16034">
    <property type="entry name" value="sulfatase_like"/>
    <property type="match status" value="1"/>
</dbReference>
<evidence type="ECO:0000256" key="5">
    <source>
        <dbReference type="SAM" id="SignalP"/>
    </source>
</evidence>
<dbReference type="PANTHER" id="PTHR42693">
    <property type="entry name" value="ARYLSULFATASE FAMILY MEMBER"/>
    <property type="match status" value="1"/>
</dbReference>
<protein>
    <submittedName>
        <fullName evidence="7">Sulfatase</fullName>
    </submittedName>
</protein>